<dbReference type="InterPro" id="IPR001360">
    <property type="entry name" value="Glyco_hydro_1"/>
</dbReference>
<dbReference type="GO" id="GO:0008422">
    <property type="term" value="F:beta-glucosidase activity"/>
    <property type="evidence" value="ECO:0007669"/>
    <property type="project" value="UniProtKB-ARBA"/>
</dbReference>
<dbReference type="EMBL" id="CM000785">
    <property type="protein sequence ID" value="AQL03850.1"/>
    <property type="molecule type" value="Genomic_DNA"/>
</dbReference>
<dbReference type="GO" id="GO:0005975">
    <property type="term" value="P:carbohydrate metabolic process"/>
    <property type="evidence" value="ECO:0007669"/>
    <property type="project" value="InterPro"/>
</dbReference>
<organism evidence="3">
    <name type="scientific">Zea mays</name>
    <name type="common">Maize</name>
    <dbReference type="NCBI Taxonomy" id="4577"/>
    <lineage>
        <taxon>Eukaryota</taxon>
        <taxon>Viridiplantae</taxon>
        <taxon>Streptophyta</taxon>
        <taxon>Embryophyta</taxon>
        <taxon>Tracheophyta</taxon>
        <taxon>Spermatophyta</taxon>
        <taxon>Magnoliopsida</taxon>
        <taxon>Liliopsida</taxon>
        <taxon>Poales</taxon>
        <taxon>Poaceae</taxon>
        <taxon>PACMAD clade</taxon>
        <taxon>Panicoideae</taxon>
        <taxon>Andropogonodae</taxon>
        <taxon>Andropogoneae</taxon>
        <taxon>Tripsacinae</taxon>
        <taxon>Zea</taxon>
    </lineage>
</organism>
<reference evidence="3" key="1">
    <citation type="submission" date="2015-12" db="EMBL/GenBank/DDBJ databases">
        <title>Update maize B73 reference genome by single molecule sequencing technologies.</title>
        <authorList>
            <consortium name="Maize Genome Sequencing Project"/>
            <person name="Ware D."/>
        </authorList>
    </citation>
    <scope>NUCLEOTIDE SEQUENCE</scope>
    <source>
        <tissue evidence="3">Seedling</tissue>
    </source>
</reference>
<gene>
    <name evidence="3" type="ORF">ZEAMMB73_Zm00001d046210</name>
</gene>
<name>A0A1D6P1B8_MAIZE</name>
<evidence type="ECO:0000256" key="1">
    <source>
        <dbReference type="ARBA" id="ARBA00010838"/>
    </source>
</evidence>
<comment type="similarity">
    <text evidence="1 2">Belongs to the glycosyl hydrolase 1 family.</text>
</comment>
<dbReference type="EMBL" id="CM000785">
    <property type="protein sequence ID" value="AQL03859.1"/>
    <property type="molecule type" value="Genomic_DNA"/>
</dbReference>
<evidence type="ECO:0000313" key="3">
    <source>
        <dbReference type="EMBL" id="AQL03856.1"/>
    </source>
</evidence>
<dbReference type="Gene3D" id="3.20.20.80">
    <property type="entry name" value="Glycosidases"/>
    <property type="match status" value="1"/>
</dbReference>
<protein>
    <submittedName>
        <fullName evidence="3">Beta-glucosidase 11</fullName>
    </submittedName>
</protein>
<dbReference type="PANTHER" id="PTHR10353:SF160">
    <property type="entry name" value="BETA-GLUCOSIDASE 11"/>
    <property type="match status" value="1"/>
</dbReference>
<dbReference type="SUPFAM" id="SSF51445">
    <property type="entry name" value="(Trans)glycosidases"/>
    <property type="match status" value="1"/>
</dbReference>
<dbReference type="AlphaFoldDB" id="A0A1D6P1B8"/>
<dbReference type="ExpressionAtlas" id="A0A1D6P1B8">
    <property type="expression patterns" value="baseline and differential"/>
</dbReference>
<dbReference type="Pfam" id="PF00232">
    <property type="entry name" value="Glyco_hydro_1"/>
    <property type="match status" value="1"/>
</dbReference>
<dbReference type="PRINTS" id="PR00131">
    <property type="entry name" value="GLHYDRLASE1"/>
</dbReference>
<dbReference type="InterPro" id="IPR017853">
    <property type="entry name" value="GH"/>
</dbReference>
<dbReference type="PANTHER" id="PTHR10353">
    <property type="entry name" value="GLYCOSYL HYDROLASE"/>
    <property type="match status" value="1"/>
</dbReference>
<sequence>MHPLVYGDYPPVMKRNVGARLPSLTARDSAMVRGSLDFVGINQYGAILVEADLGQLDRDLRDYYGDMATNFVTVPFESTVTRNQQVPRLGLRNHEAPWALSKLLEHLQTHYGNPPVMIHENGAGHEPDPSGGFLYDDEFRAHFLRVYVEAALASVRNGSDLRGYFVWSFMDVFEFLFSYRFRFGLYGVDFAADNRTRYARRSARWYAGFLRGGGGDLTPAAAASVSTRTHGSTYSE</sequence>
<dbReference type="EMBL" id="CM000785">
    <property type="protein sequence ID" value="AQL03856.1"/>
    <property type="molecule type" value="Genomic_DNA"/>
</dbReference>
<proteinExistence type="inferred from homology"/>
<dbReference type="EMBL" id="CM000785">
    <property type="protein sequence ID" value="AQL03860.1"/>
    <property type="molecule type" value="Genomic_DNA"/>
</dbReference>
<evidence type="ECO:0000256" key="2">
    <source>
        <dbReference type="RuleBase" id="RU003690"/>
    </source>
</evidence>
<accession>A0A1D6P1B8</accession>